<organism evidence="1 2">
    <name type="scientific">Paxillus involutus ATCC 200175</name>
    <dbReference type="NCBI Taxonomy" id="664439"/>
    <lineage>
        <taxon>Eukaryota</taxon>
        <taxon>Fungi</taxon>
        <taxon>Dikarya</taxon>
        <taxon>Basidiomycota</taxon>
        <taxon>Agaricomycotina</taxon>
        <taxon>Agaricomycetes</taxon>
        <taxon>Agaricomycetidae</taxon>
        <taxon>Boletales</taxon>
        <taxon>Paxilineae</taxon>
        <taxon>Paxillaceae</taxon>
        <taxon>Paxillus</taxon>
    </lineage>
</organism>
<accession>A0A0C9SMV4</accession>
<dbReference type="EMBL" id="KN820139">
    <property type="protein sequence ID" value="KIJ06829.1"/>
    <property type="molecule type" value="Genomic_DNA"/>
</dbReference>
<proteinExistence type="predicted"/>
<dbReference type="AlphaFoldDB" id="A0A0C9SMV4"/>
<evidence type="ECO:0000313" key="1">
    <source>
        <dbReference type="EMBL" id="KIJ06829.1"/>
    </source>
</evidence>
<reference evidence="1 2" key="1">
    <citation type="submission" date="2014-06" db="EMBL/GenBank/DDBJ databases">
        <authorList>
            <consortium name="DOE Joint Genome Institute"/>
            <person name="Kuo A."/>
            <person name="Kohler A."/>
            <person name="Nagy L.G."/>
            <person name="Floudas D."/>
            <person name="Copeland A."/>
            <person name="Barry K.W."/>
            <person name="Cichocki N."/>
            <person name="Veneault-Fourrey C."/>
            <person name="LaButti K."/>
            <person name="Lindquist E.A."/>
            <person name="Lipzen A."/>
            <person name="Lundell T."/>
            <person name="Morin E."/>
            <person name="Murat C."/>
            <person name="Sun H."/>
            <person name="Tunlid A."/>
            <person name="Henrissat B."/>
            <person name="Grigoriev I.V."/>
            <person name="Hibbett D.S."/>
            <person name="Martin F."/>
            <person name="Nordberg H.P."/>
            <person name="Cantor M.N."/>
            <person name="Hua S.X."/>
        </authorList>
    </citation>
    <scope>NUCLEOTIDE SEQUENCE [LARGE SCALE GENOMIC DNA]</scope>
    <source>
        <strain evidence="1 2">ATCC 200175</strain>
    </source>
</reference>
<gene>
    <name evidence="1" type="ORF">PAXINDRAFT_19971</name>
</gene>
<reference evidence="2" key="2">
    <citation type="submission" date="2015-01" db="EMBL/GenBank/DDBJ databases">
        <title>Evolutionary Origins and Diversification of the Mycorrhizal Mutualists.</title>
        <authorList>
            <consortium name="DOE Joint Genome Institute"/>
            <consortium name="Mycorrhizal Genomics Consortium"/>
            <person name="Kohler A."/>
            <person name="Kuo A."/>
            <person name="Nagy L.G."/>
            <person name="Floudas D."/>
            <person name="Copeland A."/>
            <person name="Barry K.W."/>
            <person name="Cichocki N."/>
            <person name="Veneault-Fourrey C."/>
            <person name="LaButti K."/>
            <person name="Lindquist E.A."/>
            <person name="Lipzen A."/>
            <person name="Lundell T."/>
            <person name="Morin E."/>
            <person name="Murat C."/>
            <person name="Riley R."/>
            <person name="Ohm R."/>
            <person name="Sun H."/>
            <person name="Tunlid A."/>
            <person name="Henrissat B."/>
            <person name="Grigoriev I.V."/>
            <person name="Hibbett D.S."/>
            <person name="Martin F."/>
        </authorList>
    </citation>
    <scope>NUCLEOTIDE SEQUENCE [LARGE SCALE GENOMIC DNA]</scope>
    <source>
        <strain evidence="2">ATCC 200175</strain>
    </source>
</reference>
<evidence type="ECO:0000313" key="2">
    <source>
        <dbReference type="Proteomes" id="UP000053647"/>
    </source>
</evidence>
<dbReference type="Proteomes" id="UP000053647">
    <property type="component" value="Unassembled WGS sequence"/>
</dbReference>
<keyword evidence="2" id="KW-1185">Reference proteome</keyword>
<name>A0A0C9SMV4_PAXIN</name>
<protein>
    <submittedName>
        <fullName evidence="1">Unplaced genomic scaffold PAXINscaffold_817, whole genome shotgun sequence</fullName>
    </submittedName>
</protein>
<sequence length="109" mass="12202">MNHRSINPIKVKFDREGDPSWKFMSSLRFEVRISQHMATKRRTGVATRRRAWSSKVKFAVFFGTGHGSSSSNNIISVANIGAAVLSKSLLVAIHPQPYLIPIIITLNRP</sequence>
<dbReference type="HOGENOM" id="CLU_174202_0_0_1"/>